<dbReference type="EMBL" id="JAAIUW010000001">
    <property type="protein sequence ID" value="KAF7843895.1"/>
    <property type="molecule type" value="Genomic_DNA"/>
</dbReference>
<organism evidence="1 2">
    <name type="scientific">Senna tora</name>
    <dbReference type="NCBI Taxonomy" id="362788"/>
    <lineage>
        <taxon>Eukaryota</taxon>
        <taxon>Viridiplantae</taxon>
        <taxon>Streptophyta</taxon>
        <taxon>Embryophyta</taxon>
        <taxon>Tracheophyta</taxon>
        <taxon>Spermatophyta</taxon>
        <taxon>Magnoliopsida</taxon>
        <taxon>eudicotyledons</taxon>
        <taxon>Gunneridae</taxon>
        <taxon>Pentapetalae</taxon>
        <taxon>rosids</taxon>
        <taxon>fabids</taxon>
        <taxon>Fabales</taxon>
        <taxon>Fabaceae</taxon>
        <taxon>Caesalpinioideae</taxon>
        <taxon>Cassia clade</taxon>
        <taxon>Senna</taxon>
    </lineage>
</organism>
<name>A0A834XED6_9FABA</name>
<keyword evidence="2" id="KW-1185">Reference proteome</keyword>
<protein>
    <submittedName>
        <fullName evidence="1">Uncharacterized protein</fullName>
    </submittedName>
</protein>
<evidence type="ECO:0000313" key="1">
    <source>
        <dbReference type="EMBL" id="KAF7843895.1"/>
    </source>
</evidence>
<proteinExistence type="predicted"/>
<gene>
    <name evidence="1" type="ORF">G2W53_000800</name>
</gene>
<dbReference type="Proteomes" id="UP000634136">
    <property type="component" value="Unassembled WGS sequence"/>
</dbReference>
<reference evidence="1" key="1">
    <citation type="submission" date="2020-09" db="EMBL/GenBank/DDBJ databases">
        <title>Genome-Enabled Discovery of Anthraquinone Biosynthesis in Senna tora.</title>
        <authorList>
            <person name="Kang S.-H."/>
            <person name="Pandey R.P."/>
            <person name="Lee C.-M."/>
            <person name="Sim J.-S."/>
            <person name="Jeong J.-T."/>
            <person name="Choi B.-S."/>
            <person name="Jung M."/>
            <person name="Ginzburg D."/>
            <person name="Zhao K."/>
            <person name="Won S.Y."/>
            <person name="Oh T.-J."/>
            <person name="Yu Y."/>
            <person name="Kim N.-H."/>
            <person name="Lee O.R."/>
            <person name="Lee T.-H."/>
            <person name="Bashyal P."/>
            <person name="Kim T.-S."/>
            <person name="Lee W.-H."/>
            <person name="Kawkins C."/>
            <person name="Kim C.-K."/>
            <person name="Kim J.S."/>
            <person name="Ahn B.O."/>
            <person name="Rhee S.Y."/>
            <person name="Sohng J.K."/>
        </authorList>
    </citation>
    <scope>NUCLEOTIDE SEQUENCE</scope>
    <source>
        <tissue evidence="1">Leaf</tissue>
    </source>
</reference>
<sequence>MPENGRNCATLSYTLGQMPRVGAVAPIVAQLRHYLLPLTPHS</sequence>
<accession>A0A834XED6</accession>
<dbReference type="AlphaFoldDB" id="A0A834XED6"/>
<comment type="caution">
    <text evidence="1">The sequence shown here is derived from an EMBL/GenBank/DDBJ whole genome shotgun (WGS) entry which is preliminary data.</text>
</comment>
<evidence type="ECO:0000313" key="2">
    <source>
        <dbReference type="Proteomes" id="UP000634136"/>
    </source>
</evidence>